<sequence>MVTWAATPDSPPNDSTLSSTLSRSRTLLPIPQSSTQPASKAFSPPSIYAESNSEGFNGGFGGSDNPISPTPGWKGWGQRHYDGYLGYDPQLSSQRFDSFVDSESLKDFAADSPIFHTTGVRGLLSSVDLRRIERPGL</sequence>
<evidence type="ECO:0000313" key="3">
    <source>
        <dbReference type="Proteomes" id="UP000290289"/>
    </source>
</evidence>
<comment type="caution">
    <text evidence="2">The sequence shown here is derived from an EMBL/GenBank/DDBJ whole genome shotgun (WGS) entry which is preliminary data.</text>
</comment>
<feature type="region of interest" description="Disordered" evidence="1">
    <location>
        <begin position="1"/>
        <end position="74"/>
    </location>
</feature>
<evidence type="ECO:0000313" key="2">
    <source>
        <dbReference type="EMBL" id="RXH97325.1"/>
    </source>
</evidence>
<reference evidence="2 3" key="1">
    <citation type="submission" date="2018-10" db="EMBL/GenBank/DDBJ databases">
        <title>A high-quality apple genome assembly.</title>
        <authorList>
            <person name="Hu J."/>
        </authorList>
    </citation>
    <scope>NUCLEOTIDE SEQUENCE [LARGE SCALE GENOMIC DNA]</scope>
    <source>
        <strain evidence="3">cv. HFTH1</strain>
        <tissue evidence="2">Young leaf</tissue>
    </source>
</reference>
<evidence type="ECO:0000256" key="1">
    <source>
        <dbReference type="SAM" id="MobiDB-lite"/>
    </source>
</evidence>
<keyword evidence="3" id="KW-1185">Reference proteome</keyword>
<proteinExistence type="predicted"/>
<gene>
    <name evidence="2" type="ORF">DVH24_035993</name>
</gene>
<feature type="compositionally biased region" description="Low complexity" evidence="1">
    <location>
        <begin position="15"/>
        <end position="28"/>
    </location>
</feature>
<dbReference type="Proteomes" id="UP000290289">
    <property type="component" value="Chromosome 6"/>
</dbReference>
<dbReference type="AlphaFoldDB" id="A0A498JQA0"/>
<accession>A0A498JQA0</accession>
<name>A0A498JQA0_MALDO</name>
<protein>
    <submittedName>
        <fullName evidence="2">Uncharacterized protein</fullName>
    </submittedName>
</protein>
<dbReference type="EMBL" id="RDQH01000332">
    <property type="protein sequence ID" value="RXH97325.1"/>
    <property type="molecule type" value="Genomic_DNA"/>
</dbReference>
<organism evidence="2 3">
    <name type="scientific">Malus domestica</name>
    <name type="common">Apple</name>
    <name type="synonym">Pyrus malus</name>
    <dbReference type="NCBI Taxonomy" id="3750"/>
    <lineage>
        <taxon>Eukaryota</taxon>
        <taxon>Viridiplantae</taxon>
        <taxon>Streptophyta</taxon>
        <taxon>Embryophyta</taxon>
        <taxon>Tracheophyta</taxon>
        <taxon>Spermatophyta</taxon>
        <taxon>Magnoliopsida</taxon>
        <taxon>eudicotyledons</taxon>
        <taxon>Gunneridae</taxon>
        <taxon>Pentapetalae</taxon>
        <taxon>rosids</taxon>
        <taxon>fabids</taxon>
        <taxon>Rosales</taxon>
        <taxon>Rosaceae</taxon>
        <taxon>Amygdaloideae</taxon>
        <taxon>Maleae</taxon>
        <taxon>Malus</taxon>
    </lineage>
</organism>